<dbReference type="HOGENOM" id="CLU_035115_0_0_9"/>
<dbReference type="eggNOG" id="COG2755">
    <property type="taxonomic scope" value="Bacteria"/>
</dbReference>
<proteinExistence type="predicted"/>
<accession>B8I7W3</accession>
<dbReference type="EMBL" id="CP001348">
    <property type="protein sequence ID" value="ACL75120.1"/>
    <property type="molecule type" value="Genomic_DNA"/>
</dbReference>
<dbReference type="InterPro" id="IPR013830">
    <property type="entry name" value="SGNH_hydro"/>
</dbReference>
<keyword evidence="3" id="KW-1185">Reference proteome</keyword>
<name>B8I7W3_RUMCH</name>
<dbReference type="STRING" id="394503.Ccel_0742"/>
<dbReference type="PANTHER" id="PTHR34407">
    <property type="entry name" value="EXPRESSED PROTEIN"/>
    <property type="match status" value="1"/>
</dbReference>
<evidence type="ECO:0000313" key="2">
    <source>
        <dbReference type="EMBL" id="ACL75120.1"/>
    </source>
</evidence>
<gene>
    <name evidence="2" type="ordered locus">Ccel_0742</name>
</gene>
<protein>
    <recommendedName>
        <fullName evidence="1">SGNH hydrolase-type esterase domain-containing protein</fullName>
    </recommendedName>
</protein>
<dbReference type="KEGG" id="cce:Ccel_0742"/>
<dbReference type="PANTHER" id="PTHR34407:SF1">
    <property type="entry name" value="SGNH HYDROLASE-TYPE ESTERASE DOMAIN-CONTAINING PROTEIN"/>
    <property type="match status" value="1"/>
</dbReference>
<evidence type="ECO:0000313" key="3">
    <source>
        <dbReference type="Proteomes" id="UP000001349"/>
    </source>
</evidence>
<dbReference type="Proteomes" id="UP000001349">
    <property type="component" value="Chromosome"/>
</dbReference>
<dbReference type="AlphaFoldDB" id="B8I7W3"/>
<dbReference type="Pfam" id="PF13472">
    <property type="entry name" value="Lipase_GDSL_2"/>
    <property type="match status" value="1"/>
</dbReference>
<feature type="domain" description="SGNH hydrolase-type esterase" evidence="1">
    <location>
        <begin position="43"/>
        <end position="205"/>
    </location>
</feature>
<dbReference type="RefSeq" id="WP_015924287.1">
    <property type="nucleotide sequence ID" value="NC_011898.1"/>
</dbReference>
<dbReference type="Gene3D" id="3.40.50.1110">
    <property type="entry name" value="SGNH hydrolase"/>
    <property type="match status" value="1"/>
</dbReference>
<dbReference type="CDD" id="cd00229">
    <property type="entry name" value="SGNH_hydrolase"/>
    <property type="match status" value="1"/>
</dbReference>
<evidence type="ECO:0000259" key="1">
    <source>
        <dbReference type="Pfam" id="PF13472"/>
    </source>
</evidence>
<organism evidence="2 3">
    <name type="scientific">Ruminiclostridium cellulolyticum (strain ATCC 35319 / DSM 5812 / JCM 6584 / H10)</name>
    <name type="common">Clostridium cellulolyticum</name>
    <dbReference type="NCBI Taxonomy" id="394503"/>
    <lineage>
        <taxon>Bacteria</taxon>
        <taxon>Bacillati</taxon>
        <taxon>Bacillota</taxon>
        <taxon>Clostridia</taxon>
        <taxon>Eubacteriales</taxon>
        <taxon>Oscillospiraceae</taxon>
        <taxon>Ruminiclostridium</taxon>
    </lineage>
</organism>
<reference evidence="2 3" key="1">
    <citation type="submission" date="2009-01" db="EMBL/GenBank/DDBJ databases">
        <title>Complete sequence of Clostridium cellulolyticum H10.</title>
        <authorList>
            <consortium name="US DOE Joint Genome Institute"/>
            <person name="Lucas S."/>
            <person name="Copeland A."/>
            <person name="Lapidus A."/>
            <person name="Glavina del Rio T."/>
            <person name="Dalin E."/>
            <person name="Tice H."/>
            <person name="Bruce D."/>
            <person name="Goodwin L."/>
            <person name="Pitluck S."/>
            <person name="Chertkov O."/>
            <person name="Saunders E."/>
            <person name="Brettin T."/>
            <person name="Detter J.C."/>
            <person name="Han C."/>
            <person name="Larimer F."/>
            <person name="Land M."/>
            <person name="Hauser L."/>
            <person name="Kyrpides N."/>
            <person name="Ivanova N."/>
            <person name="Zhou J."/>
            <person name="Richardson P."/>
        </authorList>
    </citation>
    <scope>NUCLEOTIDE SEQUENCE [LARGE SCALE GENOMIC DNA]</scope>
    <source>
        <strain evidence="3">ATCC 35319 / DSM 5812 / JCM 6584 / H10</strain>
    </source>
</reference>
<sequence length="365" mass="41229">MDISQEIYYKMIERSLISTGNNYRIKKAIEKAGKSHKITIAYLGGSITEGYNGGSDKCFAKLACDYFEQAFGKGNPVNYINAGMAGTCSIIGLIRIERDLLMHKPDIVFVEFAVNQSKDKINMAAFESLLLRLLNSEFQPAVVLIFTISEAGFSCQNEMSQIGIHYELPMISVKDTIVPEFHEGRMKWQDYSNDYIHPHENGHKLITELIKYYLDTVSKEDWGSNYCISESTVVGNEFLNLKMLDNTNTAVKTFGGFVPDKTINQFPNGWTHKAGTKREKFSFDLYCRNLFLVFKESKGPNTGSVDIFIDNICVLSINGFSSSGWNNPVAKLLLNKERSSNHKIEIKMSKGLEYKEFSILAFGYS</sequence>
<dbReference type="InterPro" id="IPR036514">
    <property type="entry name" value="SGNH_hydro_sf"/>
</dbReference>
<dbReference type="SUPFAM" id="SSF52266">
    <property type="entry name" value="SGNH hydrolase"/>
    <property type="match status" value="1"/>
</dbReference>